<reference evidence="3 4" key="1">
    <citation type="submission" date="2020-08" db="EMBL/GenBank/DDBJ databases">
        <title>Sequencing the genomes of 1000 actinobacteria strains.</title>
        <authorList>
            <person name="Klenk H.-P."/>
        </authorList>
    </citation>
    <scope>NUCLEOTIDE SEQUENCE [LARGE SCALE GENOMIC DNA]</scope>
    <source>
        <strain evidence="3 4">DSM 45809</strain>
    </source>
</reference>
<comment type="similarity">
    <text evidence="1">Belongs to the UPF0310 family.</text>
</comment>
<evidence type="ECO:0000259" key="2">
    <source>
        <dbReference type="Pfam" id="PF01878"/>
    </source>
</evidence>
<accession>A0A7W7GXS6</accession>
<evidence type="ECO:0000313" key="4">
    <source>
        <dbReference type="Proteomes" id="UP000546162"/>
    </source>
</evidence>
<organism evidence="3 4">
    <name type="scientific">Actinoplanes octamycinicus</name>
    <dbReference type="NCBI Taxonomy" id="135948"/>
    <lineage>
        <taxon>Bacteria</taxon>
        <taxon>Bacillati</taxon>
        <taxon>Actinomycetota</taxon>
        <taxon>Actinomycetes</taxon>
        <taxon>Micromonosporales</taxon>
        <taxon>Micromonosporaceae</taxon>
        <taxon>Actinoplanes</taxon>
    </lineage>
</organism>
<feature type="domain" description="EVE" evidence="2">
    <location>
        <begin position="2"/>
        <end position="129"/>
    </location>
</feature>
<dbReference type="RefSeq" id="WP_185040683.1">
    <property type="nucleotide sequence ID" value="NZ_BAABFG010000005.1"/>
</dbReference>
<dbReference type="AlphaFoldDB" id="A0A7W7GXS6"/>
<sequence length="139" mass="15637">MNHWLGVVCRDHVQRGVRLGIAQLDHGKRSGLARLAPGDWLVYYSPRTSLRDGEPLQAFTALGEVPDGEIWQADEGDFHPWRRRIDYLPDVIETPVRSLRLDLTAQPGWGAQLRRGLVPLTDGDFTRIRTAMLADRAAA</sequence>
<keyword evidence="4" id="KW-1185">Reference proteome</keyword>
<dbReference type="EMBL" id="JACHNB010000001">
    <property type="protein sequence ID" value="MBB4740259.1"/>
    <property type="molecule type" value="Genomic_DNA"/>
</dbReference>
<dbReference type="Pfam" id="PF01878">
    <property type="entry name" value="EVE"/>
    <property type="match status" value="1"/>
</dbReference>
<dbReference type="InterPro" id="IPR015947">
    <property type="entry name" value="PUA-like_sf"/>
</dbReference>
<dbReference type="Proteomes" id="UP000546162">
    <property type="component" value="Unassembled WGS sequence"/>
</dbReference>
<evidence type="ECO:0000313" key="3">
    <source>
        <dbReference type="EMBL" id="MBB4740259.1"/>
    </source>
</evidence>
<proteinExistence type="inferred from homology"/>
<protein>
    <recommendedName>
        <fullName evidence="1">UPF0310 protein BJY16_003718</fullName>
    </recommendedName>
</protein>
<evidence type="ECO:0000256" key="1">
    <source>
        <dbReference type="HAMAP-Rule" id="MF_00771"/>
    </source>
</evidence>
<dbReference type="InterPro" id="IPR002740">
    <property type="entry name" value="EVE_domain"/>
</dbReference>
<dbReference type="HAMAP" id="MF_00771">
    <property type="entry name" value="UPF0310"/>
    <property type="match status" value="1"/>
</dbReference>
<dbReference type="CDD" id="cd21132">
    <property type="entry name" value="EVE-like"/>
    <property type="match status" value="1"/>
</dbReference>
<comment type="caution">
    <text evidence="3">The sequence shown here is derived from an EMBL/GenBank/DDBJ whole genome shotgun (WGS) entry which is preliminary data.</text>
</comment>
<gene>
    <name evidence="3" type="ORF">BJY16_003718</name>
</gene>
<dbReference type="Gene3D" id="3.10.590.10">
    <property type="entry name" value="ph1033 like domains"/>
    <property type="match status" value="1"/>
</dbReference>
<dbReference type="InterPro" id="IPR022996">
    <property type="entry name" value="UPF0310"/>
</dbReference>
<name>A0A7W7GXS6_9ACTN</name>
<dbReference type="SUPFAM" id="SSF88697">
    <property type="entry name" value="PUA domain-like"/>
    <property type="match status" value="1"/>
</dbReference>